<feature type="compositionally biased region" description="Pro residues" evidence="1">
    <location>
        <begin position="235"/>
        <end position="249"/>
    </location>
</feature>
<feature type="compositionally biased region" description="Pro residues" evidence="1">
    <location>
        <begin position="151"/>
        <end position="168"/>
    </location>
</feature>
<gene>
    <name evidence="2" type="ORF">PMAYCL1PPCAC_02218</name>
</gene>
<evidence type="ECO:0000256" key="1">
    <source>
        <dbReference type="SAM" id="MobiDB-lite"/>
    </source>
</evidence>
<feature type="compositionally biased region" description="Pro residues" evidence="1">
    <location>
        <begin position="283"/>
        <end position="294"/>
    </location>
</feature>
<feature type="compositionally biased region" description="Polar residues" evidence="1">
    <location>
        <begin position="46"/>
        <end position="63"/>
    </location>
</feature>
<feature type="compositionally biased region" description="Basic and acidic residues" evidence="1">
    <location>
        <begin position="467"/>
        <end position="480"/>
    </location>
</feature>
<organism evidence="2 3">
    <name type="scientific">Pristionchus mayeri</name>
    <dbReference type="NCBI Taxonomy" id="1317129"/>
    <lineage>
        <taxon>Eukaryota</taxon>
        <taxon>Metazoa</taxon>
        <taxon>Ecdysozoa</taxon>
        <taxon>Nematoda</taxon>
        <taxon>Chromadorea</taxon>
        <taxon>Rhabditida</taxon>
        <taxon>Rhabditina</taxon>
        <taxon>Diplogasteromorpha</taxon>
        <taxon>Diplogasteroidea</taxon>
        <taxon>Neodiplogasteridae</taxon>
        <taxon>Pristionchus</taxon>
    </lineage>
</organism>
<sequence>SRPDPNLQYSQPAPGTVPQYQTSQHAQYQGGGGGVVPPSPYPSPNPQMQSYAPQMMHQQTVSYNQSAQQAPPNQCPPPSNGHPAPPHHFPPPNNGYQAAPINGYSAPSTGGFPVPPVGQQPPPSGYPPQATPGYAPPVQQHQQPQPTHGYVPPPQKPPHPTPGYPPQQQPSHPTSGYAPQPHQPPHPSPGYAPQPHQPPHTGYAPQPLQPPIPTPAFAPQSPHPLHPTVYAPQQPLHPPADYAPPPQQPHPAASYAVQQPMQPSPPPAVYAPQQQQPHAPGGYAPPHPQPPPPAQFTQQQPQSVGGYASSQQQPNPSPPTAGHAPQQRIQHPQPPIPASGYVPKNKQQHDQPPRAAPQQQLPRSAPVQKRSVPLAPPSHHTQPQSQYGGDARRRTPPQMNAPPPRHEQSMHQSQYGYEEERSRRTNDASLPSLRPMPSHYYKDIGQEEEESAPRDSRLLSQQRQQRTRPEPVHSRREKETYGQNRPVDPPRNGRGREGHAVLSPEGQQGRYRSVRHEDPSMRARIEYENNLAYQMRDQMHIRDHSPDYWELADSDKRGTKEWLRKMIVTVLNSFSTVLEKEKNGKMVTVEHLSRLLRSFDAGKVSAEKGVHFMDTVDILGYKEDISWLDFLREMRDE</sequence>
<evidence type="ECO:0000313" key="3">
    <source>
        <dbReference type="Proteomes" id="UP001328107"/>
    </source>
</evidence>
<dbReference type="EMBL" id="BTRK01000001">
    <property type="protein sequence ID" value="GMR32023.1"/>
    <property type="molecule type" value="Genomic_DNA"/>
</dbReference>
<feature type="non-terminal residue" evidence="2">
    <location>
        <position position="1"/>
    </location>
</feature>
<feature type="compositionally biased region" description="Basic and acidic residues" evidence="1">
    <location>
        <begin position="440"/>
        <end position="457"/>
    </location>
</feature>
<feature type="compositionally biased region" description="Low complexity" evidence="1">
    <location>
        <begin position="131"/>
        <end position="146"/>
    </location>
</feature>
<reference evidence="3" key="1">
    <citation type="submission" date="2022-10" db="EMBL/GenBank/DDBJ databases">
        <title>Genome assembly of Pristionchus species.</title>
        <authorList>
            <person name="Yoshida K."/>
            <person name="Sommer R.J."/>
        </authorList>
    </citation>
    <scope>NUCLEOTIDE SEQUENCE [LARGE SCALE GENOMIC DNA]</scope>
    <source>
        <strain evidence="3">RS5460</strain>
    </source>
</reference>
<feature type="non-terminal residue" evidence="2">
    <location>
        <position position="637"/>
    </location>
</feature>
<keyword evidence="3" id="KW-1185">Reference proteome</keyword>
<name>A0AAN4Z4Z0_9BILA</name>
<evidence type="ECO:0000313" key="2">
    <source>
        <dbReference type="EMBL" id="GMR32023.1"/>
    </source>
</evidence>
<feature type="compositionally biased region" description="Pro residues" evidence="1">
    <location>
        <begin position="73"/>
        <end position="93"/>
    </location>
</feature>
<feature type="compositionally biased region" description="Low complexity" evidence="1">
    <location>
        <begin position="250"/>
        <end position="261"/>
    </location>
</feature>
<comment type="caution">
    <text evidence="2">The sequence shown here is derived from an EMBL/GenBank/DDBJ whole genome shotgun (WGS) entry which is preliminary data.</text>
</comment>
<dbReference type="Proteomes" id="UP001328107">
    <property type="component" value="Unassembled WGS sequence"/>
</dbReference>
<feature type="region of interest" description="Disordered" evidence="1">
    <location>
        <begin position="1"/>
        <end position="516"/>
    </location>
</feature>
<feature type="compositionally biased region" description="Low complexity" evidence="1">
    <location>
        <begin position="295"/>
        <end position="314"/>
    </location>
</feature>
<proteinExistence type="predicted"/>
<feature type="compositionally biased region" description="Pro residues" evidence="1">
    <location>
        <begin position="181"/>
        <end position="198"/>
    </location>
</feature>
<dbReference type="AlphaFoldDB" id="A0AAN4Z4Z0"/>
<feature type="compositionally biased region" description="Polar residues" evidence="1">
    <location>
        <begin position="7"/>
        <end position="26"/>
    </location>
</feature>
<protein>
    <submittedName>
        <fullName evidence="2">Uncharacterized protein</fullName>
    </submittedName>
</protein>
<feature type="compositionally biased region" description="Pro residues" evidence="1">
    <location>
        <begin position="113"/>
        <end position="130"/>
    </location>
</feature>
<feature type="compositionally biased region" description="Pro residues" evidence="1">
    <location>
        <begin position="207"/>
        <end position="225"/>
    </location>
</feature>
<feature type="compositionally biased region" description="Low complexity" evidence="1">
    <location>
        <begin position="270"/>
        <end position="282"/>
    </location>
</feature>
<feature type="compositionally biased region" description="Low complexity" evidence="1">
    <location>
        <begin position="356"/>
        <end position="366"/>
    </location>
</feature>
<accession>A0AAN4Z4Z0</accession>